<dbReference type="InterPro" id="IPR003646">
    <property type="entry name" value="SH3-like_bac-type"/>
</dbReference>
<dbReference type="Proteomes" id="UP000215896">
    <property type="component" value="Unassembled WGS sequence"/>
</dbReference>
<dbReference type="Gene3D" id="2.30.30.40">
    <property type="entry name" value="SH3 Domains"/>
    <property type="match status" value="1"/>
</dbReference>
<evidence type="ECO:0000313" key="3">
    <source>
        <dbReference type="EMBL" id="OYO17606.1"/>
    </source>
</evidence>
<dbReference type="Pfam" id="PF26571">
    <property type="entry name" value="VldE"/>
    <property type="match status" value="1"/>
</dbReference>
<dbReference type="SMART" id="SM00287">
    <property type="entry name" value="SH3b"/>
    <property type="match status" value="1"/>
</dbReference>
<feature type="compositionally biased region" description="Low complexity" evidence="1">
    <location>
        <begin position="214"/>
        <end position="268"/>
    </location>
</feature>
<evidence type="ECO:0000256" key="1">
    <source>
        <dbReference type="SAM" id="MobiDB-lite"/>
    </source>
</evidence>
<dbReference type="PROSITE" id="PS51781">
    <property type="entry name" value="SH3B"/>
    <property type="match status" value="1"/>
</dbReference>
<accession>A0A255GSI3</accession>
<sequence>MSDSPEQLPDSLADDRIDESAVEHLPQRALVDDEPAGASAFRSRIRRFALPGVLTLSVLAGLALAGVTGPRPDDSSIAAAPAAATAAPAAPPEARTADTTSRDQSRTAIDVPTPEASPSEGVSPEGQQPAPRPAEAPLMKVSTLAPSPTSKPTVAGTRYATATVNVRAEASADSDKIGSVAEGDAVSITGKTASGFSQILLDSKTGWVSSEYLSSNKPSASAKPSAPASSSQSRSSTPSKSSSSSSSGKTASGNGPAAPAPAPAGSGSCKPVAGLQASTARVQQAVCAKFPGAADSYGGVRPDNVDYRHPAGLALDVMISNSSSGWQIAEWAKANAGSYGISQVIYQQKIWTTQRSSEGWRSMSDRGSATANHMDHVHISIGGS</sequence>
<dbReference type="EMBL" id="NMVO01000001">
    <property type="protein sequence ID" value="OYO17606.1"/>
    <property type="molecule type" value="Genomic_DNA"/>
</dbReference>
<name>A0A255GSI3_9ACTN</name>
<dbReference type="InterPro" id="IPR058593">
    <property type="entry name" value="ARB_07466-like_C"/>
</dbReference>
<feature type="compositionally biased region" description="Low complexity" evidence="1">
    <location>
        <begin position="78"/>
        <end position="99"/>
    </location>
</feature>
<evidence type="ECO:0000313" key="4">
    <source>
        <dbReference type="Proteomes" id="UP000215896"/>
    </source>
</evidence>
<organism evidence="3 4">
    <name type="scientific">Enemella evansiae</name>
    <dbReference type="NCBI Taxonomy" id="2016499"/>
    <lineage>
        <taxon>Bacteria</taxon>
        <taxon>Bacillati</taxon>
        <taxon>Actinomycetota</taxon>
        <taxon>Actinomycetes</taxon>
        <taxon>Propionibacteriales</taxon>
        <taxon>Propionibacteriaceae</taxon>
        <taxon>Enemella</taxon>
    </lineage>
</organism>
<proteinExistence type="predicted"/>
<evidence type="ECO:0000259" key="2">
    <source>
        <dbReference type="PROSITE" id="PS51781"/>
    </source>
</evidence>
<keyword evidence="4" id="KW-1185">Reference proteome</keyword>
<dbReference type="OrthoDB" id="2989771at2"/>
<protein>
    <recommendedName>
        <fullName evidence="2">SH3b domain-containing protein</fullName>
    </recommendedName>
</protein>
<gene>
    <name evidence="3" type="ORF">CGZ94_01555</name>
</gene>
<dbReference type="RefSeq" id="WP_094356721.1">
    <property type="nucleotide sequence ID" value="NZ_NMVK01000009.1"/>
</dbReference>
<feature type="region of interest" description="Disordered" evidence="1">
    <location>
        <begin position="66"/>
        <end position="158"/>
    </location>
</feature>
<comment type="caution">
    <text evidence="3">The sequence shown here is derived from an EMBL/GenBank/DDBJ whole genome shotgun (WGS) entry which is preliminary data.</text>
</comment>
<feature type="region of interest" description="Disordered" evidence="1">
    <location>
        <begin position="211"/>
        <end position="271"/>
    </location>
</feature>
<dbReference type="Pfam" id="PF08239">
    <property type="entry name" value="SH3_3"/>
    <property type="match status" value="1"/>
</dbReference>
<dbReference type="AlphaFoldDB" id="A0A255GSI3"/>
<feature type="domain" description="SH3b" evidence="2">
    <location>
        <begin position="155"/>
        <end position="217"/>
    </location>
</feature>
<reference evidence="3 4" key="1">
    <citation type="submission" date="2017-07" db="EMBL/GenBank/DDBJ databases">
        <title>Draft whole genome sequences of clinical Proprionibacteriaceae strains.</title>
        <authorList>
            <person name="Bernier A.-M."/>
            <person name="Bernard K."/>
            <person name="Domingo M.-C."/>
        </authorList>
    </citation>
    <scope>NUCLEOTIDE SEQUENCE [LARGE SCALE GENOMIC DNA]</scope>
    <source>
        <strain evidence="3 4">NML 030167</strain>
    </source>
</reference>